<gene>
    <name evidence="1" type="ORF">SYN_01443</name>
</gene>
<dbReference type="STRING" id="56780.SYN_01443"/>
<dbReference type="Pfam" id="PF13189">
    <property type="entry name" value="Cytidylate_kin2"/>
    <property type="match status" value="1"/>
</dbReference>
<dbReference type="DNASU" id="3885225"/>
<sequence>MAILTITKQFGSGGGEIGSAVANLLGYEYIPLKRVFEEAGQAGNRIKKLADEVSKSVPGLWERTDWSFLAFVAFSQSTILNYALQNNIVVMTRGGNMLLKSIPHALRILVTAPFDVRVRRIMEREEISEEIAVMMAKKADREMAVTIQQIYGTNWMDPTEYDQVIDTSKQNWNEIARSLKDSLMAKEKDFTAEAQKILNMKALATYIKVKIMTSPAFITPTLEVEMKGDILVISGVVRNPDQHKRIEEEVKKLAGDRYVEFHIHYRGSWPFRGI</sequence>
<dbReference type="InParanoid" id="Q2LQ39"/>
<protein>
    <submittedName>
        <fullName evidence="1">Hypothetical cytosolic protein</fullName>
    </submittedName>
</protein>
<dbReference type="AlphaFoldDB" id="Q2LQ39"/>
<dbReference type="OrthoDB" id="7929987at2"/>
<evidence type="ECO:0000313" key="2">
    <source>
        <dbReference type="Proteomes" id="UP000001933"/>
    </source>
</evidence>
<keyword evidence="2" id="KW-1185">Reference proteome</keyword>
<dbReference type="SUPFAM" id="SSF52540">
    <property type="entry name" value="P-loop containing nucleoside triphosphate hydrolases"/>
    <property type="match status" value="1"/>
</dbReference>
<name>Q2LQ39_SYNAS</name>
<dbReference type="KEGG" id="sat:SYN_01443"/>
<dbReference type="HOGENOM" id="CLU_065155_0_0_7"/>
<dbReference type="EMBL" id="CP000252">
    <property type="protein sequence ID" value="ABC76126.1"/>
    <property type="molecule type" value="Genomic_DNA"/>
</dbReference>
<dbReference type="eggNOG" id="COG1102">
    <property type="taxonomic scope" value="Bacteria"/>
</dbReference>
<accession>Q2LQ39</accession>
<reference evidence="1 2" key="1">
    <citation type="journal article" date="2007" name="Proc. Natl. Acad. Sci. U.S.A.">
        <title>The genome of Syntrophus aciditrophicus: life at the thermodynamic limit of microbial growth.</title>
        <authorList>
            <person name="McInerney M.J."/>
            <person name="Rohlin L."/>
            <person name="Mouttaki H."/>
            <person name="Kim U."/>
            <person name="Krupp R.S."/>
            <person name="Rios-Hernandez L."/>
            <person name="Sieber J."/>
            <person name="Struchtemeyer C.G."/>
            <person name="Bhattacharyya A."/>
            <person name="Campbell J.W."/>
            <person name="Gunsalus R.P."/>
        </authorList>
    </citation>
    <scope>NUCLEOTIDE SEQUENCE [LARGE SCALE GENOMIC DNA]</scope>
    <source>
        <strain evidence="1 2">SB</strain>
    </source>
</reference>
<dbReference type="InterPro" id="IPR027417">
    <property type="entry name" value="P-loop_NTPase"/>
</dbReference>
<organism evidence="1 2">
    <name type="scientific">Syntrophus aciditrophicus (strain SB)</name>
    <dbReference type="NCBI Taxonomy" id="56780"/>
    <lineage>
        <taxon>Bacteria</taxon>
        <taxon>Pseudomonadati</taxon>
        <taxon>Thermodesulfobacteriota</taxon>
        <taxon>Syntrophia</taxon>
        <taxon>Syntrophales</taxon>
        <taxon>Syntrophaceae</taxon>
        <taxon>Syntrophus</taxon>
    </lineage>
</organism>
<evidence type="ECO:0000313" key="1">
    <source>
        <dbReference type="EMBL" id="ABC76126.1"/>
    </source>
</evidence>
<dbReference type="Gene3D" id="3.40.50.300">
    <property type="entry name" value="P-loop containing nucleotide triphosphate hydrolases"/>
    <property type="match status" value="1"/>
</dbReference>
<proteinExistence type="predicted"/>
<dbReference type="Proteomes" id="UP000001933">
    <property type="component" value="Chromosome"/>
</dbReference>
<dbReference type="RefSeq" id="WP_011416160.1">
    <property type="nucleotide sequence ID" value="NC_007759.1"/>
</dbReference>